<feature type="binding site" evidence="5">
    <location>
        <position position="137"/>
    </location>
    <ligand>
        <name>substrate</name>
    </ligand>
</feature>
<dbReference type="GO" id="GO:0016491">
    <property type="term" value="F:oxidoreductase activity"/>
    <property type="evidence" value="ECO:0007669"/>
    <property type="project" value="InterPro"/>
</dbReference>
<gene>
    <name evidence="9" type="primary">LOC117364122</name>
</gene>
<protein>
    <recommendedName>
        <fullName evidence="3">Rho crystallin</fullName>
    </recommendedName>
</protein>
<dbReference type="KEGG" id="gsh:117364122"/>
<dbReference type="SUPFAM" id="SSF51430">
    <property type="entry name" value="NAD(P)-linked oxidoreductase"/>
    <property type="match status" value="1"/>
</dbReference>
<dbReference type="InterPro" id="IPR018170">
    <property type="entry name" value="Aldo/ket_reductase_CS"/>
</dbReference>
<evidence type="ECO:0000256" key="3">
    <source>
        <dbReference type="ARBA" id="ARBA00071797"/>
    </source>
</evidence>
<dbReference type="Proteomes" id="UP000515159">
    <property type="component" value="Chromosome 7"/>
</dbReference>
<dbReference type="PROSITE" id="PS00062">
    <property type="entry name" value="ALDOKETO_REDUCTASE_2"/>
    <property type="match status" value="1"/>
</dbReference>
<organism evidence="8 9">
    <name type="scientific">Geotrypetes seraphini</name>
    <name type="common">Gaboon caecilian</name>
    <name type="synonym">Caecilia seraphini</name>
    <dbReference type="NCBI Taxonomy" id="260995"/>
    <lineage>
        <taxon>Eukaryota</taxon>
        <taxon>Metazoa</taxon>
        <taxon>Chordata</taxon>
        <taxon>Craniata</taxon>
        <taxon>Vertebrata</taxon>
        <taxon>Euteleostomi</taxon>
        <taxon>Amphibia</taxon>
        <taxon>Gymnophiona</taxon>
        <taxon>Geotrypetes</taxon>
    </lineage>
</organism>
<dbReference type="InterPro" id="IPR036812">
    <property type="entry name" value="NAD(P)_OxRdtase_dom_sf"/>
</dbReference>
<name>A0A6P8RUL2_GEOSA</name>
<feature type="active site" description="Proton donor" evidence="4">
    <location>
        <position position="75"/>
    </location>
</feature>
<dbReference type="AlphaFoldDB" id="A0A6P8RUL2"/>
<dbReference type="PANTHER" id="PTHR11732">
    <property type="entry name" value="ALDO/KETO REDUCTASE"/>
    <property type="match status" value="1"/>
</dbReference>
<dbReference type="FunFam" id="3.20.20.100:FF:000003">
    <property type="entry name" value="Aldo-keto reductase family 1 member C3"/>
    <property type="match status" value="1"/>
</dbReference>
<evidence type="ECO:0000256" key="6">
    <source>
        <dbReference type="PIRSR" id="PIRSR000097-3"/>
    </source>
</evidence>
<dbReference type="InterPro" id="IPR023210">
    <property type="entry name" value="NADP_OxRdtase_dom"/>
</dbReference>
<evidence type="ECO:0000313" key="8">
    <source>
        <dbReference type="Proteomes" id="UP000515159"/>
    </source>
</evidence>
<dbReference type="GO" id="GO:0005212">
    <property type="term" value="F:structural constituent of eye lens"/>
    <property type="evidence" value="ECO:0007669"/>
    <property type="project" value="UniProtKB-KW"/>
</dbReference>
<dbReference type="InParanoid" id="A0A6P8RUL2"/>
<proteinExistence type="inferred from homology"/>
<evidence type="ECO:0000313" key="9">
    <source>
        <dbReference type="RefSeq" id="XP_033808888.1"/>
    </source>
</evidence>
<dbReference type="GeneID" id="117364122"/>
<dbReference type="PROSITE" id="PS00063">
    <property type="entry name" value="ALDOKETO_REDUCTASE_3"/>
    <property type="match status" value="1"/>
</dbReference>
<keyword evidence="8" id="KW-1185">Reference proteome</keyword>
<dbReference type="Pfam" id="PF00248">
    <property type="entry name" value="Aldo_ket_red"/>
    <property type="match status" value="1"/>
</dbReference>
<dbReference type="Gene3D" id="3.20.20.100">
    <property type="entry name" value="NADP-dependent oxidoreductase domain"/>
    <property type="match status" value="1"/>
</dbReference>
<keyword evidence="2" id="KW-0273">Eye lens protein</keyword>
<feature type="domain" description="NADP-dependent oxidoreductase" evidence="7">
    <location>
        <begin position="47"/>
        <end position="321"/>
    </location>
</feature>
<dbReference type="RefSeq" id="XP_033808888.1">
    <property type="nucleotide sequence ID" value="XM_033952997.1"/>
</dbReference>
<evidence type="ECO:0000256" key="5">
    <source>
        <dbReference type="PIRSR" id="PIRSR000097-2"/>
    </source>
</evidence>
<dbReference type="PROSITE" id="PS00798">
    <property type="entry name" value="ALDOKETO_REDUCTASE_1"/>
    <property type="match status" value="1"/>
</dbReference>
<evidence type="ECO:0000256" key="4">
    <source>
        <dbReference type="PIRSR" id="PIRSR000097-1"/>
    </source>
</evidence>
<evidence type="ECO:0000256" key="1">
    <source>
        <dbReference type="ARBA" id="ARBA00007905"/>
    </source>
</evidence>
<accession>A0A6P8RUL2</accession>
<comment type="similarity">
    <text evidence="1">Belongs to the aldo/keto reductase family.</text>
</comment>
<evidence type="ECO:0000259" key="7">
    <source>
        <dbReference type="Pfam" id="PF00248"/>
    </source>
</evidence>
<feature type="site" description="Lowers pKa of active site Tyr" evidence="6">
    <location>
        <position position="104"/>
    </location>
</feature>
<dbReference type="OrthoDB" id="416253at2759"/>
<reference evidence="9" key="1">
    <citation type="submission" date="2025-08" db="UniProtKB">
        <authorList>
            <consortium name="RefSeq"/>
        </authorList>
    </citation>
    <scope>IDENTIFICATION</scope>
</reference>
<dbReference type="InterPro" id="IPR020471">
    <property type="entry name" value="AKR"/>
</dbReference>
<dbReference type="PRINTS" id="PR00069">
    <property type="entry name" value="ALDKETRDTASE"/>
</dbReference>
<sequence>MALSKDSRITLNDGNKMPIIALGTFSQDDFQLPTPDDKEKEKAVSTGKTPNDLVSEAIKVAIKVGYRHIDGAYIYGNEAKIGPAINEMIADGTVKREDLFYTGKLWNTFHKPEYVESALRKTLNALQQDYIDLYIIHWPMAFKFGENLLPVDENGKLIYDKADLCAIWEALEACKDAGLVKSIGVSNFNRRQLEMILNKPGLKYKPVCNQVECHPYLAQKKLLEFCKKNDIVLVAYSVLGSINTSMEWRNLNIPPVLQDPVITKIAQKHNKSPAQVSIRNTIQRGIVAIAKSFTPERIEENIQVFDFQLTEEDMKQIDGLDNNLHYWNVKLFSDHPDYPFHDEY</sequence>
<dbReference type="PIRSF" id="PIRSF000097">
    <property type="entry name" value="AKR"/>
    <property type="match status" value="1"/>
</dbReference>
<evidence type="ECO:0000256" key="2">
    <source>
        <dbReference type="ARBA" id="ARBA00022613"/>
    </source>
</evidence>